<evidence type="ECO:0000313" key="1">
    <source>
        <dbReference type="EMBL" id="KAF0027084.1"/>
    </source>
</evidence>
<accession>A0A6A4S8V7</accession>
<evidence type="ECO:0000313" key="2">
    <source>
        <dbReference type="Proteomes" id="UP000438429"/>
    </source>
</evidence>
<organism evidence="1 2">
    <name type="scientific">Scophthalmus maximus</name>
    <name type="common">Turbot</name>
    <name type="synonym">Psetta maxima</name>
    <dbReference type="NCBI Taxonomy" id="52904"/>
    <lineage>
        <taxon>Eukaryota</taxon>
        <taxon>Metazoa</taxon>
        <taxon>Chordata</taxon>
        <taxon>Craniata</taxon>
        <taxon>Vertebrata</taxon>
        <taxon>Euteleostomi</taxon>
        <taxon>Actinopterygii</taxon>
        <taxon>Neopterygii</taxon>
        <taxon>Teleostei</taxon>
        <taxon>Neoteleostei</taxon>
        <taxon>Acanthomorphata</taxon>
        <taxon>Carangaria</taxon>
        <taxon>Pleuronectiformes</taxon>
        <taxon>Pleuronectoidei</taxon>
        <taxon>Scophthalmidae</taxon>
        <taxon>Scophthalmus</taxon>
    </lineage>
</organism>
<dbReference type="EMBL" id="VEVO01000018">
    <property type="protein sequence ID" value="KAF0027084.1"/>
    <property type="molecule type" value="Genomic_DNA"/>
</dbReference>
<name>A0A6A4S8V7_SCOMX</name>
<gene>
    <name evidence="1" type="ORF">F2P81_019825</name>
</gene>
<comment type="caution">
    <text evidence="1">The sequence shown here is derived from an EMBL/GenBank/DDBJ whole genome shotgun (WGS) entry which is preliminary data.</text>
</comment>
<dbReference type="Proteomes" id="UP000438429">
    <property type="component" value="Unassembled WGS sequence"/>
</dbReference>
<proteinExistence type="predicted"/>
<dbReference type="AlphaFoldDB" id="A0A6A4S8V7"/>
<protein>
    <submittedName>
        <fullName evidence="1">Uncharacterized protein</fullName>
    </submittedName>
</protein>
<sequence length="239" mass="26697">MKMEHRVVYMFIRLPPFYQGVFKSWAVVNQKRCPEADCLQWLLREPLIHGTRLDVSSNATPGLTEALIRSGTLTLKQLVDAGEPALSDGQALGASLLGLQSVRVAQRILELWAQRLSGKERSLLNTCYQEKTELDPSNPFPEIFLSPGYVSKLDDILLASPTEEDCKTDIIALLKFLAEQGHRVSKGATCSISYTTPEQDLIFVTIETSVMHDCAFVSTSLDHRALYYSKSIYANANRN</sequence>
<reference evidence="1 2" key="1">
    <citation type="submission" date="2019-06" db="EMBL/GenBank/DDBJ databases">
        <title>Draft genomes of female and male turbot (Scophthalmus maximus).</title>
        <authorList>
            <person name="Xu H."/>
            <person name="Xu X.-W."/>
            <person name="Shao C."/>
            <person name="Chen S."/>
        </authorList>
    </citation>
    <scope>NUCLEOTIDE SEQUENCE [LARGE SCALE GENOMIC DNA]</scope>
    <source>
        <strain evidence="1">Ysfricsl-2016a</strain>
        <tissue evidence="1">Blood</tissue>
    </source>
</reference>